<sequence>MLWFLTLPVIFACCHGFDLEGLWGKSEETCGETNRVQYSNTDDQKGYIVGGRDAFQGEFPWQISLQRHFERDNGIYHICGGTIITKDWVVTAAHCINLAKLGNYRVVAGISDLREENKIRTGVVRSYSEHKVDDAYIHEDFSRLTLQNDIAVLKVDPPFDFEHSDGMIKPICLPSFGHEPRGYATVSGWGTLKEGSRVIPTRLQAVSVPIISDEACRKAYGEAIVETMVCAGYEEGMRDSCQGDSGGPLIQKSGSGNAVLVGVVSWGMGCARPKYPGVYTQVSYYVDWINGIIKSQG</sequence>
<dbReference type="OMA" id="CIRISKI"/>
<dbReference type="Pfam" id="PF00089">
    <property type="entry name" value="Trypsin"/>
    <property type="match status" value="1"/>
</dbReference>
<evidence type="ECO:0000259" key="6">
    <source>
        <dbReference type="PROSITE" id="PS50240"/>
    </source>
</evidence>
<feature type="chain" id="PRO_5001829565" evidence="5">
    <location>
        <begin position="17"/>
        <end position="297"/>
    </location>
</feature>
<evidence type="ECO:0000256" key="5">
    <source>
        <dbReference type="SAM" id="SignalP"/>
    </source>
</evidence>
<keyword evidence="3" id="KW-1015">Disulfide bond</keyword>
<evidence type="ECO:0000256" key="3">
    <source>
        <dbReference type="ARBA" id="ARBA00023157"/>
    </source>
</evidence>
<dbReference type="GO" id="GO:0005576">
    <property type="term" value="C:extracellular region"/>
    <property type="evidence" value="ECO:0007669"/>
    <property type="project" value="UniProtKB-SubCell"/>
</dbReference>
<dbReference type="InterPro" id="IPR001254">
    <property type="entry name" value="Trypsin_dom"/>
</dbReference>
<dbReference type="FunFam" id="2.40.10.10:FF:000047">
    <property type="entry name" value="Trypsin eta"/>
    <property type="match status" value="1"/>
</dbReference>
<reference evidence="7 8" key="1">
    <citation type="submission" date="2013-11" db="EMBL/GenBank/DDBJ databases">
        <title>Genome sequencing of Stegodyphus mimosarum.</title>
        <authorList>
            <person name="Bechsgaard J."/>
        </authorList>
    </citation>
    <scope>NUCLEOTIDE SEQUENCE [LARGE SCALE GENOMIC DNA]</scope>
</reference>
<dbReference type="OrthoDB" id="6514235at2759"/>
<dbReference type="PANTHER" id="PTHR24252">
    <property type="entry name" value="ACROSIN-RELATED"/>
    <property type="match status" value="1"/>
</dbReference>
<accession>A0A087TEG1</accession>
<organism evidence="7 8">
    <name type="scientific">Stegodyphus mimosarum</name>
    <name type="common">African social velvet spider</name>
    <dbReference type="NCBI Taxonomy" id="407821"/>
    <lineage>
        <taxon>Eukaryota</taxon>
        <taxon>Metazoa</taxon>
        <taxon>Ecdysozoa</taxon>
        <taxon>Arthropoda</taxon>
        <taxon>Chelicerata</taxon>
        <taxon>Arachnida</taxon>
        <taxon>Araneae</taxon>
        <taxon>Araneomorphae</taxon>
        <taxon>Entelegynae</taxon>
        <taxon>Eresoidea</taxon>
        <taxon>Eresidae</taxon>
        <taxon>Stegodyphus</taxon>
    </lineage>
</organism>
<dbReference type="PRINTS" id="PR00722">
    <property type="entry name" value="CHYMOTRYPSIN"/>
</dbReference>
<dbReference type="InterPro" id="IPR018114">
    <property type="entry name" value="TRYPSIN_HIS"/>
</dbReference>
<keyword evidence="8" id="KW-1185">Reference proteome</keyword>
<comment type="subcellular location">
    <subcellularLocation>
        <location evidence="1">Secreted</location>
    </subcellularLocation>
</comment>
<dbReference type="SMART" id="SM00020">
    <property type="entry name" value="Tryp_SPc"/>
    <property type="match status" value="1"/>
</dbReference>
<dbReference type="PROSITE" id="PS00134">
    <property type="entry name" value="TRYPSIN_HIS"/>
    <property type="match status" value="1"/>
</dbReference>
<feature type="non-terminal residue" evidence="7">
    <location>
        <position position="297"/>
    </location>
</feature>
<dbReference type="Gene3D" id="2.40.10.10">
    <property type="entry name" value="Trypsin-like serine proteases"/>
    <property type="match status" value="2"/>
</dbReference>
<dbReference type="InterPro" id="IPR043504">
    <property type="entry name" value="Peptidase_S1_PA_chymotrypsin"/>
</dbReference>
<keyword evidence="4" id="KW-0720">Serine protease</keyword>
<dbReference type="GO" id="GO:0004252">
    <property type="term" value="F:serine-type endopeptidase activity"/>
    <property type="evidence" value="ECO:0007669"/>
    <property type="project" value="InterPro"/>
</dbReference>
<keyword evidence="2" id="KW-0964">Secreted</keyword>
<evidence type="ECO:0000256" key="2">
    <source>
        <dbReference type="ARBA" id="ARBA00022525"/>
    </source>
</evidence>
<name>A0A087TEG1_STEMI</name>
<evidence type="ECO:0000256" key="1">
    <source>
        <dbReference type="ARBA" id="ARBA00004613"/>
    </source>
</evidence>
<keyword evidence="4" id="KW-0378">Hydrolase</keyword>
<dbReference type="PANTHER" id="PTHR24252:SF7">
    <property type="entry name" value="HYALIN"/>
    <property type="match status" value="1"/>
</dbReference>
<feature type="signal peptide" evidence="5">
    <location>
        <begin position="1"/>
        <end position="16"/>
    </location>
</feature>
<dbReference type="AlphaFoldDB" id="A0A087TEG1"/>
<evidence type="ECO:0000256" key="4">
    <source>
        <dbReference type="RuleBase" id="RU363034"/>
    </source>
</evidence>
<keyword evidence="4" id="KW-0645">Protease</keyword>
<dbReference type="Proteomes" id="UP000054359">
    <property type="component" value="Unassembled WGS sequence"/>
</dbReference>
<proteinExistence type="predicted"/>
<dbReference type="GO" id="GO:0016485">
    <property type="term" value="P:protein processing"/>
    <property type="evidence" value="ECO:0007669"/>
    <property type="project" value="UniProtKB-ARBA"/>
</dbReference>
<keyword evidence="5" id="KW-0732">Signal</keyword>
<dbReference type="InterPro" id="IPR033116">
    <property type="entry name" value="TRYPSIN_SER"/>
</dbReference>
<evidence type="ECO:0000313" key="7">
    <source>
        <dbReference type="EMBL" id="KFM63500.1"/>
    </source>
</evidence>
<dbReference type="InterPro" id="IPR009003">
    <property type="entry name" value="Peptidase_S1_PA"/>
</dbReference>
<dbReference type="PROSITE" id="PS50240">
    <property type="entry name" value="TRYPSIN_DOM"/>
    <property type="match status" value="1"/>
</dbReference>
<dbReference type="SUPFAM" id="SSF50494">
    <property type="entry name" value="Trypsin-like serine proteases"/>
    <property type="match status" value="1"/>
</dbReference>
<protein>
    <submittedName>
        <fullName evidence="7">Trypsin-1</fullName>
    </submittedName>
</protein>
<evidence type="ECO:0000313" key="8">
    <source>
        <dbReference type="Proteomes" id="UP000054359"/>
    </source>
</evidence>
<dbReference type="STRING" id="407821.A0A087TEG1"/>
<dbReference type="CDD" id="cd00190">
    <property type="entry name" value="Tryp_SPc"/>
    <property type="match status" value="1"/>
</dbReference>
<dbReference type="PROSITE" id="PS00135">
    <property type="entry name" value="TRYPSIN_SER"/>
    <property type="match status" value="1"/>
</dbReference>
<dbReference type="InterPro" id="IPR001314">
    <property type="entry name" value="Peptidase_S1A"/>
</dbReference>
<dbReference type="EMBL" id="KK114854">
    <property type="protein sequence ID" value="KFM63500.1"/>
    <property type="molecule type" value="Genomic_DNA"/>
</dbReference>
<feature type="domain" description="Peptidase S1" evidence="6">
    <location>
        <begin position="48"/>
        <end position="294"/>
    </location>
</feature>
<gene>
    <name evidence="7" type="ORF">X975_07977</name>
</gene>